<sequence>MSGPGRLKATTLILFGATGDLAARMLLPSLFGLELDGLLPDTLQVLGTARSDGTDDSFRDRARSAIREHVPGATIDEAVLERFLARLHYLPLDVTDAAGFQRLRQAARDDGGEIAIFLSTAPSLFKATIDNLEAAGLAGSRVRLALEKPLGTDLASSREINDAVALAFAEEQTFRIDHYLGKETVQNLLALRFANVLFEPLWNANFIDHVQITVAETIGLEGRGDYYDGAGALRDMVQNHMLQLLALVAMEPPASFGATAIRDEKVKVLRSLRPIDTRTVESHAVTGQYAAGAVLGQPVPAYADELGRASATETFVALKAHVDNWRWAGVPFYLRSGKRLPERRTEIVIQFRPVPHSMFASRGAQTSPNRLIIAIQPEENIALELMAKMPGLDRNGIRLREVPLDIRLSDAFADTRRRIAYERLLLDLIEGDPTLFVRRDEVEAQWQWIDGVRAAWTAAGVHPRPYGAGNWGPPAAIALTERAGVSWND</sequence>
<evidence type="ECO:0000313" key="10">
    <source>
        <dbReference type="EMBL" id="MCW3798084.1"/>
    </source>
</evidence>
<gene>
    <name evidence="7 10" type="primary">zwf</name>
    <name evidence="10" type="ORF">OMW55_09740</name>
</gene>
<dbReference type="Pfam" id="PF00479">
    <property type="entry name" value="G6PD_N"/>
    <property type="match status" value="1"/>
</dbReference>
<comment type="caution">
    <text evidence="10">The sequence shown here is derived from an EMBL/GenBank/DDBJ whole genome shotgun (WGS) entry which is preliminary data.</text>
</comment>
<dbReference type="PIRSF" id="PIRSF000110">
    <property type="entry name" value="G6PD"/>
    <property type="match status" value="1"/>
</dbReference>
<evidence type="ECO:0000256" key="5">
    <source>
        <dbReference type="ARBA" id="ARBA00023002"/>
    </source>
</evidence>
<dbReference type="InterPro" id="IPR036291">
    <property type="entry name" value="NAD(P)-bd_dom_sf"/>
</dbReference>
<dbReference type="SUPFAM" id="SSF51735">
    <property type="entry name" value="NAD(P)-binding Rossmann-fold domains"/>
    <property type="match status" value="1"/>
</dbReference>
<keyword evidence="11" id="KW-1185">Reference proteome</keyword>
<feature type="binding site" evidence="7">
    <location>
        <position position="50"/>
    </location>
    <ligand>
        <name>NADP(+)</name>
        <dbReference type="ChEBI" id="CHEBI:58349"/>
    </ligand>
</feature>
<comment type="catalytic activity">
    <reaction evidence="7">
        <text>D-glucose 6-phosphate + NADP(+) = 6-phospho-D-glucono-1,5-lactone + NADPH + H(+)</text>
        <dbReference type="Rhea" id="RHEA:15841"/>
        <dbReference type="ChEBI" id="CHEBI:15378"/>
        <dbReference type="ChEBI" id="CHEBI:57783"/>
        <dbReference type="ChEBI" id="CHEBI:57955"/>
        <dbReference type="ChEBI" id="CHEBI:58349"/>
        <dbReference type="ChEBI" id="CHEBI:61548"/>
        <dbReference type="EC" id="1.1.1.49"/>
    </reaction>
</comment>
<feature type="binding site" evidence="7">
    <location>
        <position position="216"/>
    </location>
    <ligand>
        <name>substrate</name>
    </ligand>
</feature>
<dbReference type="EC" id="1.1.1.49" evidence="7"/>
<feature type="binding site" evidence="7">
    <location>
        <position position="178"/>
    </location>
    <ligand>
        <name>substrate</name>
    </ligand>
</feature>
<feature type="binding site" evidence="7">
    <location>
        <begin position="93"/>
        <end position="94"/>
    </location>
    <ligand>
        <name>NADP(+)</name>
        <dbReference type="ChEBI" id="CHEBI:58349"/>
    </ligand>
</feature>
<proteinExistence type="inferred from homology"/>
<dbReference type="InterPro" id="IPR019796">
    <property type="entry name" value="G6P_DH_AS"/>
</dbReference>
<evidence type="ECO:0000256" key="6">
    <source>
        <dbReference type="ARBA" id="ARBA00023277"/>
    </source>
</evidence>
<dbReference type="InterPro" id="IPR022674">
    <property type="entry name" value="G6P_DH_NAD-bd"/>
</dbReference>
<name>A0ABT3JG79_9SPHN</name>
<feature type="binding site" evidence="7">
    <location>
        <position position="148"/>
    </location>
    <ligand>
        <name>NADP(+)</name>
        <dbReference type="ChEBI" id="CHEBI:58349"/>
    </ligand>
</feature>
<dbReference type="Pfam" id="PF02781">
    <property type="entry name" value="G6PD_C"/>
    <property type="match status" value="1"/>
</dbReference>
<evidence type="ECO:0000259" key="8">
    <source>
        <dbReference type="Pfam" id="PF00479"/>
    </source>
</evidence>
<evidence type="ECO:0000256" key="1">
    <source>
        <dbReference type="ARBA" id="ARBA00004937"/>
    </source>
</evidence>
<evidence type="ECO:0000256" key="2">
    <source>
        <dbReference type="ARBA" id="ARBA00009975"/>
    </source>
</evidence>
<comment type="similarity">
    <text evidence="2 7">Belongs to the glucose-6-phosphate dehydrogenase family.</text>
</comment>
<keyword evidence="5 7" id="KW-0560">Oxidoreductase</keyword>
<dbReference type="PANTHER" id="PTHR23429">
    <property type="entry name" value="GLUCOSE-6-PHOSPHATE 1-DEHYDROGENASE G6PD"/>
    <property type="match status" value="1"/>
</dbReference>
<feature type="binding site" evidence="7">
    <location>
        <position position="182"/>
    </location>
    <ligand>
        <name>substrate</name>
    </ligand>
</feature>
<evidence type="ECO:0000259" key="9">
    <source>
        <dbReference type="Pfam" id="PF02781"/>
    </source>
</evidence>
<feature type="active site" description="Proton acceptor" evidence="7">
    <location>
        <position position="240"/>
    </location>
</feature>
<feature type="domain" description="Glucose-6-phosphate dehydrogenase NAD-binding" evidence="8">
    <location>
        <begin position="13"/>
        <end position="187"/>
    </location>
</feature>
<dbReference type="HAMAP" id="MF_00966">
    <property type="entry name" value="G6PD"/>
    <property type="match status" value="1"/>
</dbReference>
<keyword evidence="4 7" id="KW-0521">NADP</keyword>
<comment type="caution">
    <text evidence="7">Lacks conserved residue(s) required for the propagation of feature annotation.</text>
</comment>
<feature type="domain" description="Glucose-6-phosphate dehydrogenase C-terminal" evidence="9">
    <location>
        <begin position="189"/>
        <end position="488"/>
    </location>
</feature>
<keyword evidence="6 7" id="KW-0119">Carbohydrate metabolism</keyword>
<dbReference type="Gene3D" id="3.30.360.10">
    <property type="entry name" value="Dihydrodipicolinate Reductase, domain 2"/>
    <property type="match status" value="1"/>
</dbReference>
<accession>A0ABT3JG79</accession>
<evidence type="ECO:0000256" key="7">
    <source>
        <dbReference type="HAMAP-Rule" id="MF_00966"/>
    </source>
</evidence>
<dbReference type="InterPro" id="IPR022675">
    <property type="entry name" value="G6P_DH_C"/>
</dbReference>
<dbReference type="InterPro" id="IPR001282">
    <property type="entry name" value="G6P_DH"/>
</dbReference>
<feature type="binding site" evidence="7">
    <location>
        <position position="338"/>
    </location>
    <ligand>
        <name>substrate</name>
    </ligand>
</feature>
<dbReference type="NCBIfam" id="TIGR00871">
    <property type="entry name" value="zwf"/>
    <property type="match status" value="1"/>
</dbReference>
<dbReference type="Gene3D" id="3.40.50.720">
    <property type="entry name" value="NAD(P)-binding Rossmann-like Domain"/>
    <property type="match status" value="1"/>
</dbReference>
<protein>
    <recommendedName>
        <fullName evidence="7">Glucose-6-phosphate 1-dehydrogenase</fullName>
        <shortName evidence="7">G6PD</shortName>
        <ecNumber evidence="7">1.1.1.49</ecNumber>
    </recommendedName>
</protein>
<evidence type="ECO:0000256" key="3">
    <source>
        <dbReference type="ARBA" id="ARBA00022526"/>
    </source>
</evidence>
<dbReference type="SUPFAM" id="SSF55347">
    <property type="entry name" value="Glyceraldehyde-3-phosphate dehydrogenase-like, C-terminal domain"/>
    <property type="match status" value="1"/>
</dbReference>
<dbReference type="PROSITE" id="PS00069">
    <property type="entry name" value="G6P_DEHYDROGENASE"/>
    <property type="match status" value="1"/>
</dbReference>
<dbReference type="NCBIfam" id="NF009492">
    <property type="entry name" value="PRK12853.1-3"/>
    <property type="match status" value="1"/>
</dbReference>
<keyword evidence="3 7" id="KW-0313">Glucose metabolism</keyword>
<comment type="function">
    <text evidence="7">Catalyzes the oxidation of glucose 6-phosphate to 6-phosphogluconolactone.</text>
</comment>
<dbReference type="Proteomes" id="UP001526246">
    <property type="component" value="Unassembled WGS sequence"/>
</dbReference>
<dbReference type="EMBL" id="JAPDOB010000002">
    <property type="protein sequence ID" value="MCW3798084.1"/>
    <property type="molecule type" value="Genomic_DNA"/>
</dbReference>
<dbReference type="PANTHER" id="PTHR23429:SF0">
    <property type="entry name" value="GLUCOSE-6-PHOSPHATE 1-DEHYDROGENASE"/>
    <property type="match status" value="1"/>
</dbReference>
<evidence type="ECO:0000256" key="4">
    <source>
        <dbReference type="ARBA" id="ARBA00022857"/>
    </source>
</evidence>
<organism evidence="10 11">
    <name type="scientific">Sphingomonas arvum</name>
    <dbReference type="NCBI Taxonomy" id="2992113"/>
    <lineage>
        <taxon>Bacteria</taxon>
        <taxon>Pseudomonadati</taxon>
        <taxon>Pseudomonadota</taxon>
        <taxon>Alphaproteobacteria</taxon>
        <taxon>Sphingomonadales</taxon>
        <taxon>Sphingomonadaceae</taxon>
        <taxon>Sphingomonas</taxon>
    </lineage>
</organism>
<reference evidence="10 11" key="1">
    <citation type="submission" date="2022-10" db="EMBL/GenBank/DDBJ databases">
        <title>Sphingomonas sp.</title>
        <authorList>
            <person name="Jin C."/>
        </authorList>
    </citation>
    <scope>NUCLEOTIDE SEQUENCE [LARGE SCALE GENOMIC DNA]</scope>
    <source>
        <strain evidence="10 11">BN140010</strain>
    </source>
</reference>
<feature type="binding site" evidence="7">
    <location>
        <position position="235"/>
    </location>
    <ligand>
        <name>substrate</name>
    </ligand>
</feature>
<comment type="pathway">
    <text evidence="1 7">Carbohydrate degradation; pentose phosphate pathway; D-ribulose 5-phosphate from D-glucose 6-phosphate (oxidative stage): step 1/3.</text>
</comment>
<dbReference type="PRINTS" id="PR00079">
    <property type="entry name" value="G6PDHDRGNASE"/>
</dbReference>
<evidence type="ECO:0000313" key="11">
    <source>
        <dbReference type="Proteomes" id="UP001526246"/>
    </source>
</evidence>